<name>D7LJZ4_ARALL</name>
<accession>D7LJZ4</accession>
<proteinExistence type="predicted"/>
<dbReference type="Gramene" id="scaffold_403210.1">
    <property type="protein sequence ID" value="scaffold_403210.1"/>
    <property type="gene ID" value="scaffold_403210.1"/>
</dbReference>
<gene>
    <name evidence="1" type="ORF">ARALYDRAFT_903709</name>
</gene>
<organism evidence="2">
    <name type="scientific">Arabidopsis lyrata subsp. lyrata</name>
    <name type="common">Lyre-leaved rock-cress</name>
    <dbReference type="NCBI Taxonomy" id="81972"/>
    <lineage>
        <taxon>Eukaryota</taxon>
        <taxon>Viridiplantae</taxon>
        <taxon>Streptophyta</taxon>
        <taxon>Embryophyta</taxon>
        <taxon>Tracheophyta</taxon>
        <taxon>Spermatophyta</taxon>
        <taxon>Magnoliopsida</taxon>
        <taxon>eudicotyledons</taxon>
        <taxon>Gunneridae</taxon>
        <taxon>Pentapetalae</taxon>
        <taxon>rosids</taxon>
        <taxon>malvids</taxon>
        <taxon>Brassicales</taxon>
        <taxon>Brassicaceae</taxon>
        <taxon>Camelineae</taxon>
        <taxon>Arabidopsis</taxon>
    </lineage>
</organism>
<dbReference type="HOGENOM" id="CLU_3035080_0_0_1"/>
<protein>
    <submittedName>
        <fullName evidence="1">Predicted protein</fullName>
    </submittedName>
</protein>
<evidence type="ECO:0000313" key="2">
    <source>
        <dbReference type="Proteomes" id="UP000008694"/>
    </source>
</evidence>
<evidence type="ECO:0000313" key="1">
    <source>
        <dbReference type="EMBL" id="EFH58151.1"/>
    </source>
</evidence>
<dbReference type="EMBL" id="GL348716">
    <property type="protein sequence ID" value="EFH58151.1"/>
    <property type="molecule type" value="Genomic_DNA"/>
</dbReference>
<dbReference type="Proteomes" id="UP000008694">
    <property type="component" value="Unassembled WGS sequence"/>
</dbReference>
<dbReference type="AlphaFoldDB" id="D7LJZ4"/>
<sequence length="55" mass="6071">MEDIDEGLAVVAAVINEVEAEPEEPPNIGEMVHAAAVYVLNKGFALYVFYQSFRN</sequence>
<reference evidence="2" key="1">
    <citation type="journal article" date="2011" name="Nat. Genet.">
        <title>The Arabidopsis lyrata genome sequence and the basis of rapid genome size change.</title>
        <authorList>
            <person name="Hu T.T."/>
            <person name="Pattyn P."/>
            <person name="Bakker E.G."/>
            <person name="Cao J."/>
            <person name="Cheng J.-F."/>
            <person name="Clark R.M."/>
            <person name="Fahlgren N."/>
            <person name="Fawcett J.A."/>
            <person name="Grimwood J."/>
            <person name="Gundlach H."/>
            <person name="Haberer G."/>
            <person name="Hollister J.D."/>
            <person name="Ossowski S."/>
            <person name="Ottilar R.P."/>
            <person name="Salamov A.A."/>
            <person name="Schneeberger K."/>
            <person name="Spannagl M."/>
            <person name="Wang X."/>
            <person name="Yang L."/>
            <person name="Nasrallah M.E."/>
            <person name="Bergelson J."/>
            <person name="Carrington J.C."/>
            <person name="Gaut B.S."/>
            <person name="Schmutz J."/>
            <person name="Mayer K.F.X."/>
            <person name="Van de Peer Y."/>
            <person name="Grigoriev I.V."/>
            <person name="Nordborg M."/>
            <person name="Weigel D."/>
            <person name="Guo Y.-L."/>
        </authorList>
    </citation>
    <scope>NUCLEOTIDE SEQUENCE [LARGE SCALE GENOMIC DNA]</scope>
    <source>
        <strain evidence="2">cv. MN47</strain>
    </source>
</reference>
<keyword evidence="2" id="KW-1185">Reference proteome</keyword>